<dbReference type="AlphaFoldDB" id="A0A0D8L3T6"/>
<dbReference type="EMBL" id="JZSH01000291">
    <property type="protein sequence ID" value="KJF76580.1"/>
    <property type="molecule type" value="Genomic_DNA"/>
</dbReference>
<comment type="caution">
    <text evidence="1">The sequence shown here is derived from an EMBL/GenBank/DDBJ whole genome shotgun (WGS) entry which is preliminary data.</text>
</comment>
<accession>A0A0D8L3T6</accession>
<gene>
    <name evidence="1" type="ORF">UA45_17855</name>
</gene>
<protein>
    <submittedName>
        <fullName evidence="1">Tail tube protein</fullName>
    </submittedName>
</protein>
<evidence type="ECO:0000313" key="2">
    <source>
        <dbReference type="Proteomes" id="UP000032582"/>
    </source>
</evidence>
<sequence length="119" mass="12921">MTSPYQYTGIAYIHMNGKELPTKEGAQLTPGGVSRDPVIGSRVYGWQQTPKEARVSCTIPQRPGVSLFAIKNMVDGTVVFQCDTGEKFMLANAWCDGNSTLTAKGDISAEFIAVECKEI</sequence>
<organism evidence="1 2">
    <name type="scientific">Morganella morganii</name>
    <name type="common">Proteus morganii</name>
    <dbReference type="NCBI Taxonomy" id="582"/>
    <lineage>
        <taxon>Bacteria</taxon>
        <taxon>Pseudomonadati</taxon>
        <taxon>Pseudomonadota</taxon>
        <taxon>Gammaproteobacteria</taxon>
        <taxon>Enterobacterales</taxon>
        <taxon>Morganellaceae</taxon>
        <taxon>Morganella</taxon>
    </lineage>
</organism>
<evidence type="ECO:0000313" key="1">
    <source>
        <dbReference type="EMBL" id="KJF76580.1"/>
    </source>
</evidence>
<reference evidence="1 2" key="1">
    <citation type="submission" date="2015-02" db="EMBL/GenBank/DDBJ databases">
        <title>Whole genome shotgun sequencing of cultured foodborne pathogen.</title>
        <authorList>
            <person name="Timme R."/>
            <person name="Allard M.W."/>
            <person name="Strain E."/>
            <person name="Evans P.S."/>
            <person name="Brown E."/>
        </authorList>
    </citation>
    <scope>NUCLEOTIDE SEQUENCE [LARGE SCALE GENOMIC DNA]</scope>
    <source>
        <strain evidence="1 2">GCSL-TSO-24</strain>
    </source>
</reference>
<dbReference type="Pfam" id="PF10618">
    <property type="entry name" value="Tail_tube"/>
    <property type="match status" value="1"/>
</dbReference>
<dbReference type="InterPro" id="IPR019596">
    <property type="entry name" value="Phage_Mu_GpM_tail_tub"/>
</dbReference>
<proteinExistence type="predicted"/>
<dbReference type="PATRIC" id="fig|582.24.peg.5690"/>
<dbReference type="Proteomes" id="UP000032582">
    <property type="component" value="Unassembled WGS sequence"/>
</dbReference>
<name>A0A0D8L3T6_MORMO</name>